<feature type="compositionally biased region" description="Low complexity" evidence="1">
    <location>
        <begin position="32"/>
        <end position="45"/>
    </location>
</feature>
<protein>
    <submittedName>
        <fullName evidence="2">Uncharacterized protein</fullName>
    </submittedName>
</protein>
<evidence type="ECO:0000256" key="1">
    <source>
        <dbReference type="SAM" id="MobiDB-lite"/>
    </source>
</evidence>
<keyword evidence="3" id="KW-1185">Reference proteome</keyword>
<reference evidence="2 3" key="1">
    <citation type="submission" date="2024-03" db="EMBL/GenBank/DDBJ databases">
        <authorList>
            <person name="Gkanogiannis A."/>
            <person name="Becerra Lopez-Lavalle L."/>
        </authorList>
    </citation>
    <scope>NUCLEOTIDE SEQUENCE [LARGE SCALE GENOMIC DNA]</scope>
</reference>
<evidence type="ECO:0000313" key="3">
    <source>
        <dbReference type="Proteomes" id="UP001642487"/>
    </source>
</evidence>
<accession>A0ABP0XLH7</accession>
<dbReference type="PANTHER" id="PTHR36346:SF2">
    <property type="entry name" value="EXPRESSED PROTEIN"/>
    <property type="match status" value="1"/>
</dbReference>
<gene>
    <name evidence="2" type="ORF">CITCOLO1_LOCUS538</name>
</gene>
<dbReference type="Proteomes" id="UP001642487">
    <property type="component" value="Chromosome 1"/>
</dbReference>
<evidence type="ECO:0000313" key="2">
    <source>
        <dbReference type="EMBL" id="CAK9309016.1"/>
    </source>
</evidence>
<dbReference type="PANTHER" id="PTHR36346">
    <property type="entry name" value="EXPRESSED PROTEIN"/>
    <property type="match status" value="1"/>
</dbReference>
<proteinExistence type="predicted"/>
<organism evidence="2 3">
    <name type="scientific">Citrullus colocynthis</name>
    <name type="common">colocynth</name>
    <dbReference type="NCBI Taxonomy" id="252529"/>
    <lineage>
        <taxon>Eukaryota</taxon>
        <taxon>Viridiplantae</taxon>
        <taxon>Streptophyta</taxon>
        <taxon>Embryophyta</taxon>
        <taxon>Tracheophyta</taxon>
        <taxon>Spermatophyta</taxon>
        <taxon>Magnoliopsida</taxon>
        <taxon>eudicotyledons</taxon>
        <taxon>Gunneridae</taxon>
        <taxon>Pentapetalae</taxon>
        <taxon>rosids</taxon>
        <taxon>fabids</taxon>
        <taxon>Cucurbitales</taxon>
        <taxon>Cucurbitaceae</taxon>
        <taxon>Benincaseae</taxon>
        <taxon>Citrullus</taxon>
    </lineage>
</organism>
<feature type="region of interest" description="Disordered" evidence="1">
    <location>
        <begin position="21"/>
        <end position="60"/>
    </location>
</feature>
<dbReference type="EMBL" id="OZ021735">
    <property type="protein sequence ID" value="CAK9309016.1"/>
    <property type="molecule type" value="Genomic_DNA"/>
</dbReference>
<name>A0ABP0XLH7_9ROSI</name>
<sequence length="103" mass="11618">MSAMVESWMSELGKWKNRVEAQNNKKKPLMPKSKQLQLHQLKQSSNHMADSDDTETTTLSESTIWRTEEEYGGQSFFSSLAGAGVGNFWLSVLQLGLKKPKNV</sequence>